<evidence type="ECO:0000313" key="2">
    <source>
        <dbReference type="Proteomes" id="UP001596083"/>
    </source>
</evidence>
<gene>
    <name evidence="1" type="ORF">ACFP1Z_16220</name>
</gene>
<dbReference type="Proteomes" id="UP001596083">
    <property type="component" value="Unassembled WGS sequence"/>
</dbReference>
<proteinExistence type="predicted"/>
<evidence type="ECO:0008006" key="3">
    <source>
        <dbReference type="Google" id="ProtNLM"/>
    </source>
</evidence>
<dbReference type="EMBL" id="JBHSPB010000009">
    <property type="protein sequence ID" value="MFC5721719.1"/>
    <property type="molecule type" value="Genomic_DNA"/>
</dbReference>
<accession>A0ABW0Z3S0</accession>
<protein>
    <recommendedName>
        <fullName evidence="3">HEPN domain-containing protein</fullName>
    </recommendedName>
</protein>
<organism evidence="1 2">
    <name type="scientific">Streptomyces gamaensis</name>
    <dbReference type="NCBI Taxonomy" id="1763542"/>
    <lineage>
        <taxon>Bacteria</taxon>
        <taxon>Bacillati</taxon>
        <taxon>Actinomycetota</taxon>
        <taxon>Actinomycetes</taxon>
        <taxon>Kitasatosporales</taxon>
        <taxon>Streptomycetaceae</taxon>
        <taxon>Streptomyces</taxon>
    </lineage>
</organism>
<reference evidence="2" key="1">
    <citation type="journal article" date="2019" name="Int. J. Syst. Evol. Microbiol.">
        <title>The Global Catalogue of Microorganisms (GCM) 10K type strain sequencing project: providing services to taxonomists for standard genome sequencing and annotation.</title>
        <authorList>
            <consortium name="The Broad Institute Genomics Platform"/>
            <consortium name="The Broad Institute Genome Sequencing Center for Infectious Disease"/>
            <person name="Wu L."/>
            <person name="Ma J."/>
        </authorList>
    </citation>
    <scope>NUCLEOTIDE SEQUENCE [LARGE SCALE GENOMIC DNA]</scope>
    <source>
        <strain evidence="2">CGMCC 4.7304</strain>
    </source>
</reference>
<evidence type="ECO:0000313" key="1">
    <source>
        <dbReference type="EMBL" id="MFC5721719.1"/>
    </source>
</evidence>
<name>A0ABW0Z3S0_9ACTN</name>
<comment type="caution">
    <text evidence="1">The sequence shown here is derived from an EMBL/GenBank/DDBJ whole genome shotgun (WGS) entry which is preliminary data.</text>
</comment>
<keyword evidence="2" id="KW-1185">Reference proteome</keyword>
<sequence length="138" mass="15306">MPLHMGKRDLQHRRDQLLGSATRIDAAGLDSATVSLLLLHTAECALSERLLTRGKHRDSSALEPHHDLRSMAQELRLPGIVGKHIARLHGRRAADPAVGRIDRSDLCTALRLGVELDEADQKAVQDALRAIIDWCMRN</sequence>
<dbReference type="RefSeq" id="WP_390317062.1">
    <property type="nucleotide sequence ID" value="NZ_JBHSPB010000009.1"/>
</dbReference>